<dbReference type="GO" id="GO:0008236">
    <property type="term" value="F:serine-type peptidase activity"/>
    <property type="evidence" value="ECO:0007669"/>
    <property type="project" value="UniProtKB-KW"/>
</dbReference>
<dbReference type="EMBL" id="JACHGJ010000003">
    <property type="protein sequence ID" value="MBB6480381.1"/>
    <property type="molecule type" value="Genomic_DNA"/>
</dbReference>
<dbReference type="InterPro" id="IPR009003">
    <property type="entry name" value="Peptidase_S1_PA"/>
</dbReference>
<dbReference type="PRINTS" id="PR00839">
    <property type="entry name" value="V8PROTEASE"/>
</dbReference>
<dbReference type="Proteomes" id="UP000587760">
    <property type="component" value="Unassembled WGS sequence"/>
</dbReference>
<dbReference type="PANTHER" id="PTHR43019">
    <property type="entry name" value="SERINE ENDOPROTEASE DEGS"/>
    <property type="match status" value="1"/>
</dbReference>
<dbReference type="PANTHER" id="PTHR43019:SF23">
    <property type="entry name" value="PROTEASE DO-LIKE 5, CHLOROPLASTIC"/>
    <property type="match status" value="1"/>
</dbReference>
<dbReference type="EC" id="3.4.21.-" evidence="8"/>
<evidence type="ECO:0000256" key="1">
    <source>
        <dbReference type="ARBA" id="ARBA00004613"/>
    </source>
</evidence>
<evidence type="ECO:0000256" key="3">
    <source>
        <dbReference type="ARBA" id="ARBA00022670"/>
    </source>
</evidence>
<evidence type="ECO:0000259" key="9">
    <source>
        <dbReference type="Pfam" id="PF08308"/>
    </source>
</evidence>
<keyword evidence="5 8" id="KW-0378">Hydrolase</keyword>
<comment type="similarity">
    <text evidence="2 8">Belongs to the peptidase S1B family.</text>
</comment>
<sequence>MGLSGSAIKKTVLLLFIISLHSVISAADWASVIENSGPSIGRVLIKDSRGSLISQGTGFVIRDLEGNQLFVTNAHVVRHARFDMSDRVEIAFDYGNRNKTEESSLTATIERYNEYLDLALLRMNESIENPLVLDSDGGNGLMSEIVVAGYPLGKNFKATPGMIQAFQTESGLGEMIDMSADLAPGNSGGPVLNSRGEVIGIATAVIQGYNFNYAIPVDILIKFLDYRNNTVNLRINSNPAGSRVFINGEYKGETPVSLDLFNTNYEFRIEKEGYSPLEETVGPWDVEEENVLDRTLEVLVLKDPTIWIYTEPVGAEIFVGNTSIGFSPISVEMPPGRILRIKAQKGRFKKGSANYRVTDDPEQRVDITLD</sequence>
<dbReference type="Pfam" id="PF08308">
    <property type="entry name" value="PEGA"/>
    <property type="match status" value="1"/>
</dbReference>
<keyword evidence="4" id="KW-0732">Signal</keyword>
<reference evidence="10 11" key="1">
    <citation type="submission" date="2020-08" db="EMBL/GenBank/DDBJ databases">
        <title>Genomic Encyclopedia of Type Strains, Phase IV (KMG-IV): sequencing the most valuable type-strain genomes for metagenomic binning, comparative biology and taxonomic classification.</title>
        <authorList>
            <person name="Goeker M."/>
        </authorList>
    </citation>
    <scope>NUCLEOTIDE SEQUENCE [LARGE SCALE GENOMIC DNA]</scope>
    <source>
        <strain evidence="10 11">DSM 2461</strain>
    </source>
</reference>
<dbReference type="RefSeq" id="WP_184746562.1">
    <property type="nucleotide sequence ID" value="NZ_JACHGJ010000003.1"/>
</dbReference>
<feature type="domain" description="PEGA" evidence="9">
    <location>
        <begin position="231"/>
        <end position="283"/>
    </location>
</feature>
<accession>A0A841RAI4</accession>
<keyword evidence="6 8" id="KW-0720">Serine protease</keyword>
<evidence type="ECO:0000313" key="11">
    <source>
        <dbReference type="Proteomes" id="UP000587760"/>
    </source>
</evidence>
<evidence type="ECO:0000256" key="4">
    <source>
        <dbReference type="ARBA" id="ARBA00022729"/>
    </source>
</evidence>
<dbReference type="SUPFAM" id="SSF50494">
    <property type="entry name" value="Trypsin-like serine proteases"/>
    <property type="match status" value="1"/>
</dbReference>
<dbReference type="InterPro" id="IPR008256">
    <property type="entry name" value="Peptidase_S1B"/>
</dbReference>
<dbReference type="InterPro" id="IPR013229">
    <property type="entry name" value="PEGA"/>
</dbReference>
<dbReference type="InterPro" id="IPR043504">
    <property type="entry name" value="Peptidase_S1_PA_chymotrypsin"/>
</dbReference>
<dbReference type="GO" id="GO:0006508">
    <property type="term" value="P:proteolysis"/>
    <property type="evidence" value="ECO:0007669"/>
    <property type="project" value="UniProtKB-KW"/>
</dbReference>
<dbReference type="Gene3D" id="2.40.10.10">
    <property type="entry name" value="Trypsin-like serine proteases"/>
    <property type="match status" value="2"/>
</dbReference>
<name>A0A841RAI4_9SPIO</name>
<feature type="active site" description="Charge relay system" evidence="7">
    <location>
        <position position="117"/>
    </location>
</feature>
<evidence type="ECO:0000256" key="7">
    <source>
        <dbReference type="PIRSR" id="PIRSR608256-1"/>
    </source>
</evidence>
<dbReference type="AlphaFoldDB" id="A0A841RAI4"/>
<dbReference type="Pfam" id="PF13365">
    <property type="entry name" value="Trypsin_2"/>
    <property type="match status" value="1"/>
</dbReference>
<evidence type="ECO:0000256" key="6">
    <source>
        <dbReference type="ARBA" id="ARBA00022825"/>
    </source>
</evidence>
<protein>
    <recommendedName>
        <fullName evidence="8">Serine protease</fullName>
        <ecNumber evidence="8">3.4.21.-</ecNumber>
    </recommendedName>
</protein>
<keyword evidence="11" id="KW-1185">Reference proteome</keyword>
<evidence type="ECO:0000256" key="5">
    <source>
        <dbReference type="ARBA" id="ARBA00022801"/>
    </source>
</evidence>
<evidence type="ECO:0000256" key="8">
    <source>
        <dbReference type="RuleBase" id="RU004296"/>
    </source>
</evidence>
<keyword evidence="3 8" id="KW-0645">Protease</keyword>
<gene>
    <name evidence="10" type="ORF">HNR50_002044</name>
</gene>
<dbReference type="GO" id="GO:0005576">
    <property type="term" value="C:extracellular region"/>
    <property type="evidence" value="ECO:0007669"/>
    <property type="project" value="UniProtKB-SubCell"/>
</dbReference>
<comment type="subcellular location">
    <subcellularLocation>
        <location evidence="1">Secreted</location>
    </subcellularLocation>
</comment>
<feature type="active site" description="Charge relay system" evidence="7">
    <location>
        <position position="75"/>
    </location>
</feature>
<organism evidence="10 11">
    <name type="scientific">Spirochaeta isovalerica</name>
    <dbReference type="NCBI Taxonomy" id="150"/>
    <lineage>
        <taxon>Bacteria</taxon>
        <taxon>Pseudomonadati</taxon>
        <taxon>Spirochaetota</taxon>
        <taxon>Spirochaetia</taxon>
        <taxon>Spirochaetales</taxon>
        <taxon>Spirochaetaceae</taxon>
        <taxon>Spirochaeta</taxon>
    </lineage>
</organism>
<evidence type="ECO:0000313" key="10">
    <source>
        <dbReference type="EMBL" id="MBB6480381.1"/>
    </source>
</evidence>
<proteinExistence type="inferred from homology"/>
<comment type="caution">
    <text evidence="10">The sequence shown here is derived from an EMBL/GenBank/DDBJ whole genome shotgun (WGS) entry which is preliminary data.</text>
</comment>
<evidence type="ECO:0000256" key="2">
    <source>
        <dbReference type="ARBA" id="ARBA00008764"/>
    </source>
</evidence>
<feature type="active site" description="Charge relay system" evidence="7">
    <location>
        <position position="187"/>
    </location>
</feature>